<accession>A0A9Q0S690</accession>
<evidence type="ECO:0000256" key="1">
    <source>
        <dbReference type="SAM" id="MobiDB-lite"/>
    </source>
</evidence>
<proteinExistence type="predicted"/>
<comment type="caution">
    <text evidence="2">The sequence shown here is derived from an EMBL/GenBank/DDBJ whole genome shotgun (WGS) entry which is preliminary data.</text>
</comment>
<dbReference type="Proteomes" id="UP001151699">
    <property type="component" value="Chromosome A"/>
</dbReference>
<feature type="region of interest" description="Disordered" evidence="1">
    <location>
        <begin position="1641"/>
        <end position="1695"/>
    </location>
</feature>
<dbReference type="OrthoDB" id="68090at2759"/>
<keyword evidence="3" id="KW-1185">Reference proteome</keyword>
<dbReference type="EMBL" id="WJQU01000001">
    <property type="protein sequence ID" value="KAJ6646749.1"/>
    <property type="molecule type" value="Genomic_DNA"/>
</dbReference>
<evidence type="ECO:0000313" key="3">
    <source>
        <dbReference type="Proteomes" id="UP001151699"/>
    </source>
</evidence>
<name>A0A9Q0S690_9DIPT</name>
<protein>
    <submittedName>
        <fullName evidence="2">Uncharacterized protein</fullName>
    </submittedName>
</protein>
<reference evidence="2" key="1">
    <citation type="submission" date="2022-07" db="EMBL/GenBank/DDBJ databases">
        <authorList>
            <person name="Trinca V."/>
            <person name="Uliana J.V.C."/>
            <person name="Torres T.T."/>
            <person name="Ward R.J."/>
            <person name="Monesi N."/>
        </authorList>
    </citation>
    <scope>NUCLEOTIDE SEQUENCE</scope>
    <source>
        <strain evidence="2">HSMRA1968</strain>
        <tissue evidence="2">Whole embryos</tissue>
    </source>
</reference>
<gene>
    <name evidence="2" type="ORF">Bhyg_01963</name>
</gene>
<sequence>MTSCISGSDDERESLPRYWNYNGARLALRYESKNHVYTLLGKVTNACFLLNFKSRQIKALSNNITLNVDDMTDVIDGKICLRKPVQEVTKLLVDELFTPVVHLSQEIFDLYTNARLDIPPSLENADLQSLHRNYYFLGSTESERHLGQLRRALDGNGEIVLRSQMMKENHYLKPGMLASPVAFGNTRVGTMSAHFLERNRKIKALSNNMTFNVDDMTDVIDGKIKLRKLREVMNLLLDELFRPVLHLSRAVFDLHTNSNSQLDIPPSLENADLQYLHQHYLTFKRQCISGSDDERESLPRYWNYNGARLALRYESKNHEIFDLYTNARLDIPPSLENADLQSLHRNYYLYFRVEIIMDDQNIIERWGLFYKYKCNHIPTESGLLFLVANFCLIYIFGMENIGNVCTSESDDERESLPKAWHAGVARCVWKYKSGNHVCTLLGEGTNACFLLNFQNRKIKALSNNMTFNVDDMIDVINGKIKLRKLREVMNLLLDELFRPVLHLSRAIFDLHTNSNGQLDIPPSLENADLQYLHQHYFSGVISPTPGGYSGMYLNPHSTSNSHYFGGIEDATRRFLTPGGYDEMLVNPTHLANSQYSGGFNGSLGNWTTPGGYNGMLAYFRVEIIMEEQKIIERWGLFYNFPCHDIQTKNGLLFLVANFCLIYIFGMENIGNCTSEKNDERESLPKARNAGVACCVWKYKSGNHAYTLLGEGTNACFLLNFKNRKINALSNDITFNVDDMTDVINGRIRLRKLQEVIKLLVDDLFTPVLHLSRAVFDLHTNSNGQFDIPPSVENADLQSLHQYFFRRCMESGRYLGQLRRAPDGNSGVTSRTPGGYSGMCLNPHSASKSHYAKCIEDIISRFLTPGGYDEIYFRVEIIMKDKKIIKKWETFYNLMFGHIRTKNRLLFLLAHFCLMCILGIEYTENVCTLESKDERESLPKSWNAGVERCVWKYKSGNHVYTLLGEVANAYYLLNFKNRQVKALSNNLILNLDDMTIVIYGRISLRKPVQEVTKLLVDELFTPVLRLSQAVSYLHTNSNDQLDIPPSLENADLLYLHQHYFRHCKVSQRYLVQLRRALEGNSGVISATPGGYSGMYLNPHSSSNSNYIGGIANIPRRFLTPRGYDGMLVKPNHLTNSQYSGGFERIPGSYPRPTLGWGEMISYRPFLTNPKPLGGATETCTSESDDETESLPKAWNAGVERCVWKYKSGNHVYTLLGENRQIKALSNDLTLNVDDMTDVINGRIKLRKPVQEVTKLLLDDLYKPVLYISRAVFDLHTNSNGQLDIPPSLENADLLYLRQHLLRHCIDSERNLDGNSEMSFNPEQFEGATETSERYFRVEIIMEGRKVIEEWKEYYNYKCNHIRTKNGLLFLVAHWCLLNIVDMECAGNVCTSESDDERNSLPKVWDYDNARLALRYKSGNHVYTLLGGVKNACYLLNFKSRQIKALSNNLILNIDDMTDVLRLSRTVFDFHTNSNGKLRIPPSLKNADLKYLRQQYFRHRTGSKRNLGQLKRELDGNGEMTFNPEQFEGATKTSGTLTAAIESSEDSSQGSASNFSVSSGVISLTPGGYSGMYLNPHSSSNSHYFGGKEDATRRFLTPGGYNGMLVNPNHLTNSQYSGGFERIPGSSPRPTLGWGEMISDRPFLTNPKPLGGATETVGRFTNEIDLPEAKGQRRNSKDSDQFRPPEGLESKTETSKL</sequence>
<organism evidence="2 3">
    <name type="scientific">Pseudolycoriella hygida</name>
    <dbReference type="NCBI Taxonomy" id="35572"/>
    <lineage>
        <taxon>Eukaryota</taxon>
        <taxon>Metazoa</taxon>
        <taxon>Ecdysozoa</taxon>
        <taxon>Arthropoda</taxon>
        <taxon>Hexapoda</taxon>
        <taxon>Insecta</taxon>
        <taxon>Pterygota</taxon>
        <taxon>Neoptera</taxon>
        <taxon>Endopterygota</taxon>
        <taxon>Diptera</taxon>
        <taxon>Nematocera</taxon>
        <taxon>Sciaroidea</taxon>
        <taxon>Sciaridae</taxon>
        <taxon>Pseudolycoriella</taxon>
    </lineage>
</organism>
<feature type="compositionally biased region" description="Basic and acidic residues" evidence="1">
    <location>
        <begin position="1665"/>
        <end position="1695"/>
    </location>
</feature>
<evidence type="ECO:0000313" key="2">
    <source>
        <dbReference type="EMBL" id="KAJ6646749.1"/>
    </source>
</evidence>